<reference evidence="2" key="1">
    <citation type="submission" date="2023-06" db="EMBL/GenBank/DDBJ databases">
        <title>Genome-scale phylogeny and comparative genomics of the fungal order Sordariales.</title>
        <authorList>
            <consortium name="Lawrence Berkeley National Laboratory"/>
            <person name="Hensen N."/>
            <person name="Bonometti L."/>
            <person name="Westerberg I."/>
            <person name="Brannstrom I.O."/>
            <person name="Guillou S."/>
            <person name="Cros-Aarteil S."/>
            <person name="Calhoun S."/>
            <person name="Haridas S."/>
            <person name="Kuo A."/>
            <person name="Mondo S."/>
            <person name="Pangilinan J."/>
            <person name="Riley R."/>
            <person name="LaButti K."/>
            <person name="Andreopoulos B."/>
            <person name="Lipzen A."/>
            <person name="Chen C."/>
            <person name="Yanf M."/>
            <person name="Daum C."/>
            <person name="Ng V."/>
            <person name="Clum A."/>
            <person name="Steindorff A."/>
            <person name="Ohm R."/>
            <person name="Martin F."/>
            <person name="Silar P."/>
            <person name="Natvig D."/>
            <person name="Lalanne C."/>
            <person name="Gautier V."/>
            <person name="Ament-velasquez S.L."/>
            <person name="Kruys A."/>
            <person name="Hutchinson M.I."/>
            <person name="Powell A.J."/>
            <person name="Barry K."/>
            <person name="Miller A.N."/>
            <person name="Grigoriev I.V."/>
            <person name="Debuchy R."/>
            <person name="Gladieux P."/>
            <person name="Thoren M.H."/>
            <person name="Johannesson H."/>
        </authorList>
    </citation>
    <scope>NUCLEOTIDE SEQUENCE</scope>
    <source>
        <strain evidence="2">SMH2392-1A</strain>
    </source>
</reference>
<dbReference type="Proteomes" id="UP001172101">
    <property type="component" value="Unassembled WGS sequence"/>
</dbReference>
<feature type="compositionally biased region" description="Polar residues" evidence="1">
    <location>
        <begin position="45"/>
        <end position="58"/>
    </location>
</feature>
<sequence>MGWNSARLQRLRRPTDLSNTKTERPNNDPRITATGDANKPPIQLSDDSALSDACTNTPLAGPSDEPEYVTGAKLYIIVTALTAIPQNHDRLQVLEDIGWYGWAYNFSSAAA</sequence>
<evidence type="ECO:0000256" key="1">
    <source>
        <dbReference type="SAM" id="MobiDB-lite"/>
    </source>
</evidence>
<protein>
    <submittedName>
        <fullName evidence="2">Uncharacterized protein</fullName>
    </submittedName>
</protein>
<evidence type="ECO:0000313" key="2">
    <source>
        <dbReference type="EMBL" id="KAK0733196.1"/>
    </source>
</evidence>
<evidence type="ECO:0000313" key="3">
    <source>
        <dbReference type="Proteomes" id="UP001172101"/>
    </source>
</evidence>
<feature type="region of interest" description="Disordered" evidence="1">
    <location>
        <begin position="1"/>
        <end position="64"/>
    </location>
</feature>
<accession>A0AA40BFF1</accession>
<organism evidence="2 3">
    <name type="scientific">Lasiosphaeria miniovina</name>
    <dbReference type="NCBI Taxonomy" id="1954250"/>
    <lineage>
        <taxon>Eukaryota</taxon>
        <taxon>Fungi</taxon>
        <taxon>Dikarya</taxon>
        <taxon>Ascomycota</taxon>
        <taxon>Pezizomycotina</taxon>
        <taxon>Sordariomycetes</taxon>
        <taxon>Sordariomycetidae</taxon>
        <taxon>Sordariales</taxon>
        <taxon>Lasiosphaeriaceae</taxon>
        <taxon>Lasiosphaeria</taxon>
    </lineage>
</organism>
<dbReference type="EMBL" id="JAUIRO010000001">
    <property type="protein sequence ID" value="KAK0733196.1"/>
    <property type="molecule type" value="Genomic_DNA"/>
</dbReference>
<dbReference type="GeneID" id="85327812"/>
<dbReference type="RefSeq" id="XP_060302073.1">
    <property type="nucleotide sequence ID" value="XM_060444542.1"/>
</dbReference>
<comment type="caution">
    <text evidence="2">The sequence shown here is derived from an EMBL/GenBank/DDBJ whole genome shotgun (WGS) entry which is preliminary data.</text>
</comment>
<gene>
    <name evidence="2" type="ORF">B0T26DRAFT_745269</name>
</gene>
<dbReference type="AlphaFoldDB" id="A0AA40BFF1"/>
<keyword evidence="3" id="KW-1185">Reference proteome</keyword>
<name>A0AA40BFF1_9PEZI</name>
<proteinExistence type="predicted"/>